<dbReference type="InterPro" id="IPR000250">
    <property type="entry name" value="Peptidase_G1"/>
</dbReference>
<name>A0ABU5ZD35_9BACL</name>
<dbReference type="CDD" id="cd13426">
    <property type="entry name" value="Peptidase_G1"/>
    <property type="match status" value="1"/>
</dbReference>
<dbReference type="PANTHER" id="PTHR37536">
    <property type="entry name" value="PUTATIVE (AFU_ORTHOLOGUE AFUA_3G02970)-RELATED"/>
    <property type="match status" value="1"/>
</dbReference>
<protein>
    <submittedName>
        <fullName evidence="1">G1 family glutamic endopeptidase</fullName>
    </submittedName>
</protein>
<evidence type="ECO:0000313" key="2">
    <source>
        <dbReference type="Proteomes" id="UP001310386"/>
    </source>
</evidence>
<sequence length="233" mass="26311">MQHKSFKGSAPCKLISSDTKKFKPSGTSISPDWTSNNWSGYARNKSKKNAFHSISGYWVVPKVAPAKKNTYSSAWIGIDGFHNKSLIQIGTEQDHENGSCVYYAWWEILPAAEKRIPYPVSSGDRMYAKINKLSGNKWSMLLRNLTKKWRFRIVRTYNGPAASAEWIMEAAAFDGRTGPLANYGKMTFYNLRVNNRNPLLKRSERGIMIQNDKTVSTPSLPNKARNAFTVAYG</sequence>
<accession>A0ABU5ZD35</accession>
<dbReference type="PANTHER" id="PTHR37536:SF1">
    <property type="entry name" value="ASPERGILLOPEPSIN, PUTAITVE (AFU_ORTHOLOGUE AFUA_7G01200)"/>
    <property type="match status" value="1"/>
</dbReference>
<proteinExistence type="predicted"/>
<dbReference type="Proteomes" id="UP001310386">
    <property type="component" value="Unassembled WGS sequence"/>
</dbReference>
<dbReference type="Gene3D" id="2.60.120.700">
    <property type="entry name" value="Peptidase G1"/>
    <property type="match status" value="1"/>
</dbReference>
<organism evidence="1 2">
    <name type="scientific">Ferviditalea candida</name>
    <dbReference type="NCBI Taxonomy" id="3108399"/>
    <lineage>
        <taxon>Bacteria</taxon>
        <taxon>Bacillati</taxon>
        <taxon>Bacillota</taxon>
        <taxon>Bacilli</taxon>
        <taxon>Bacillales</taxon>
        <taxon>Paenibacillaceae</taxon>
        <taxon>Ferviditalea</taxon>
    </lineage>
</organism>
<dbReference type="InterPro" id="IPR038656">
    <property type="entry name" value="Peptidase_G1_sf"/>
</dbReference>
<dbReference type="InterPro" id="IPR013320">
    <property type="entry name" value="ConA-like_dom_sf"/>
</dbReference>
<dbReference type="RefSeq" id="WP_371752240.1">
    <property type="nucleotide sequence ID" value="NZ_JAYJLD010000001.1"/>
</dbReference>
<evidence type="ECO:0000313" key="1">
    <source>
        <dbReference type="EMBL" id="MEB3100128.1"/>
    </source>
</evidence>
<dbReference type="EMBL" id="JAYJLD010000001">
    <property type="protein sequence ID" value="MEB3100128.1"/>
    <property type="molecule type" value="Genomic_DNA"/>
</dbReference>
<reference evidence="1" key="1">
    <citation type="submission" date="2023-12" db="EMBL/GenBank/DDBJ databases">
        <title>Fervidustalea candida gen. nov., sp. nov., a novel member of the family Paenibacillaceae isolated from a geothermal area.</title>
        <authorList>
            <person name="Li W.-J."/>
            <person name="Jiao J.-Y."/>
            <person name="Chen Y."/>
        </authorList>
    </citation>
    <scope>NUCLEOTIDE SEQUENCE</scope>
    <source>
        <strain evidence="1">SYSU GA230002</strain>
    </source>
</reference>
<dbReference type="SUPFAM" id="SSF49899">
    <property type="entry name" value="Concanavalin A-like lectins/glucanases"/>
    <property type="match status" value="1"/>
</dbReference>
<dbReference type="Pfam" id="PF01828">
    <property type="entry name" value="Peptidase_A4"/>
    <property type="match status" value="1"/>
</dbReference>
<gene>
    <name evidence="1" type="ORF">VF724_00435</name>
</gene>
<keyword evidence="2" id="KW-1185">Reference proteome</keyword>
<comment type="caution">
    <text evidence="1">The sequence shown here is derived from an EMBL/GenBank/DDBJ whole genome shotgun (WGS) entry which is preliminary data.</text>
</comment>